<sequence>MSMLVQISSLTKRYIGTSALSDITLEVPEGHIMGLLGPNGSGKTTLMKILAGLVSPTSGSVLVDGMVPGISTKAIVSFLPDVNHLDRWMSVGEAGDFYADFYHDFDRKRFEELLAIMRLTAGQKIGSLSRGMVEKARLSLVFSRKARLYILDEPFGGLDPLARTQVLDALVANFRADCSMILSTQMVADVERFFDDVVFLDNGRVVLAGEAEDLRTKRSASIEEIYKEVYGHVETR</sequence>
<dbReference type="InterPro" id="IPR003593">
    <property type="entry name" value="AAA+_ATPase"/>
</dbReference>
<dbReference type="RefSeq" id="WP_119088319.1">
    <property type="nucleotide sequence ID" value="NZ_QXIV01000059.1"/>
</dbReference>
<accession>A0ABX9MJ32</accession>
<keyword evidence="3 5" id="KW-0067">ATP-binding</keyword>
<dbReference type="Gene3D" id="3.40.50.300">
    <property type="entry name" value="P-loop containing nucleotide triphosphate hydrolases"/>
    <property type="match status" value="1"/>
</dbReference>
<dbReference type="PANTHER" id="PTHR42939">
    <property type="entry name" value="ABC TRANSPORTER ATP-BINDING PROTEIN ALBC-RELATED"/>
    <property type="match status" value="1"/>
</dbReference>
<dbReference type="Proteomes" id="UP000265724">
    <property type="component" value="Unassembled WGS sequence"/>
</dbReference>
<proteinExistence type="predicted"/>
<gene>
    <name evidence="5" type="ORF">SMC2_03080</name>
</gene>
<reference evidence="5 6" key="1">
    <citation type="submission" date="2018-09" db="EMBL/GenBank/DDBJ databases">
        <title>Discovery and Ecogenomic Context for Candidatus Cryosericales, a Global Caldiserica Order Active in Thawing Permafrost.</title>
        <authorList>
            <person name="Martinez M.A."/>
            <person name="Woodcroft B.J."/>
            <person name="Ignacio Espinoza J.C."/>
            <person name="Zayed A."/>
            <person name="Singleton C.M."/>
            <person name="Boyd J."/>
            <person name="Li Y.-F."/>
            <person name="Purvine S."/>
            <person name="Maughan H."/>
            <person name="Hodgkins S.B."/>
            <person name="Anderson D."/>
            <person name="Sederholm M."/>
            <person name="Temperton B."/>
            <person name="Saleska S.R."/>
            <person name="Tyson G.W."/>
            <person name="Rich V.I."/>
        </authorList>
    </citation>
    <scope>NUCLEOTIDE SEQUENCE [LARGE SCALE GENOMIC DNA]</scope>
    <source>
        <strain evidence="5 6">SMC2</strain>
    </source>
</reference>
<dbReference type="Pfam" id="PF00005">
    <property type="entry name" value="ABC_tran"/>
    <property type="match status" value="1"/>
</dbReference>
<keyword evidence="2" id="KW-0547">Nucleotide-binding</keyword>
<name>A0ABX9MJ32_9BACT</name>
<dbReference type="InterPro" id="IPR051782">
    <property type="entry name" value="ABC_Transporter_VariousFunc"/>
</dbReference>
<evidence type="ECO:0000256" key="2">
    <source>
        <dbReference type="ARBA" id="ARBA00022741"/>
    </source>
</evidence>
<evidence type="ECO:0000256" key="3">
    <source>
        <dbReference type="ARBA" id="ARBA00022840"/>
    </source>
</evidence>
<dbReference type="CDD" id="cd03230">
    <property type="entry name" value="ABC_DR_subfamily_A"/>
    <property type="match status" value="1"/>
</dbReference>
<feature type="domain" description="ABC transporter" evidence="4">
    <location>
        <begin position="5"/>
        <end position="227"/>
    </location>
</feature>
<evidence type="ECO:0000259" key="4">
    <source>
        <dbReference type="PROSITE" id="PS50893"/>
    </source>
</evidence>
<dbReference type="PROSITE" id="PS50893">
    <property type="entry name" value="ABC_TRANSPORTER_2"/>
    <property type="match status" value="1"/>
</dbReference>
<dbReference type="PANTHER" id="PTHR42939:SF1">
    <property type="entry name" value="ABC TRANSPORTER ATP-BINDING PROTEIN ALBC-RELATED"/>
    <property type="match status" value="1"/>
</dbReference>
<dbReference type="GO" id="GO:0005524">
    <property type="term" value="F:ATP binding"/>
    <property type="evidence" value="ECO:0007669"/>
    <property type="project" value="UniProtKB-KW"/>
</dbReference>
<evidence type="ECO:0000256" key="1">
    <source>
        <dbReference type="ARBA" id="ARBA00022448"/>
    </source>
</evidence>
<keyword evidence="1" id="KW-0813">Transport</keyword>
<dbReference type="InterPro" id="IPR027417">
    <property type="entry name" value="P-loop_NTPase"/>
</dbReference>
<comment type="caution">
    <text evidence="5">The sequence shown here is derived from an EMBL/GenBank/DDBJ whole genome shotgun (WGS) entry which is preliminary data.</text>
</comment>
<evidence type="ECO:0000313" key="5">
    <source>
        <dbReference type="EMBL" id="RIE14342.1"/>
    </source>
</evidence>
<keyword evidence="6" id="KW-1185">Reference proteome</keyword>
<organism evidence="5 6">
    <name type="scientific">Candidatus Cryosericum hinesii</name>
    <dbReference type="NCBI Taxonomy" id="2290915"/>
    <lineage>
        <taxon>Bacteria</taxon>
        <taxon>Pseudomonadati</taxon>
        <taxon>Caldisericota/Cryosericota group</taxon>
        <taxon>Candidatus Cryosericota</taxon>
        <taxon>Candidatus Cryosericia</taxon>
        <taxon>Candidatus Cryosericales</taxon>
        <taxon>Candidatus Cryosericaceae</taxon>
        <taxon>Candidatus Cryosericum</taxon>
    </lineage>
</organism>
<dbReference type="EMBL" id="QXIX01000030">
    <property type="protein sequence ID" value="RIE14342.1"/>
    <property type="molecule type" value="Genomic_DNA"/>
</dbReference>
<evidence type="ECO:0000313" key="6">
    <source>
        <dbReference type="Proteomes" id="UP000265724"/>
    </source>
</evidence>
<dbReference type="InterPro" id="IPR003439">
    <property type="entry name" value="ABC_transporter-like_ATP-bd"/>
</dbReference>
<dbReference type="SMART" id="SM00382">
    <property type="entry name" value="AAA"/>
    <property type="match status" value="1"/>
</dbReference>
<protein>
    <submittedName>
        <fullName evidence="5">ABC transporter ATP-binding protein</fullName>
    </submittedName>
</protein>
<dbReference type="SUPFAM" id="SSF52540">
    <property type="entry name" value="P-loop containing nucleoside triphosphate hydrolases"/>
    <property type="match status" value="1"/>
</dbReference>